<accession>A0ABW1FN72</accession>
<keyword evidence="2" id="KW-1185">Reference proteome</keyword>
<organism evidence="1 2">
    <name type="scientific">Streptomyces ramulosus</name>
    <dbReference type="NCBI Taxonomy" id="47762"/>
    <lineage>
        <taxon>Bacteria</taxon>
        <taxon>Bacillati</taxon>
        <taxon>Actinomycetota</taxon>
        <taxon>Actinomycetes</taxon>
        <taxon>Kitasatosporales</taxon>
        <taxon>Streptomycetaceae</taxon>
        <taxon>Streptomyces</taxon>
    </lineage>
</organism>
<comment type="caution">
    <text evidence="1">The sequence shown here is derived from an EMBL/GenBank/DDBJ whole genome shotgun (WGS) entry which is preliminary data.</text>
</comment>
<dbReference type="Proteomes" id="UP001596241">
    <property type="component" value="Unassembled WGS sequence"/>
</dbReference>
<evidence type="ECO:0000313" key="1">
    <source>
        <dbReference type="EMBL" id="MFC5895861.1"/>
    </source>
</evidence>
<evidence type="ECO:0000313" key="2">
    <source>
        <dbReference type="Proteomes" id="UP001596241"/>
    </source>
</evidence>
<dbReference type="RefSeq" id="WP_345078295.1">
    <property type="nucleotide sequence ID" value="NZ_BAAAWG010000002.1"/>
</dbReference>
<reference evidence="2" key="1">
    <citation type="journal article" date="2019" name="Int. J. Syst. Evol. Microbiol.">
        <title>The Global Catalogue of Microorganisms (GCM) 10K type strain sequencing project: providing services to taxonomists for standard genome sequencing and annotation.</title>
        <authorList>
            <consortium name="The Broad Institute Genomics Platform"/>
            <consortium name="The Broad Institute Genome Sequencing Center for Infectious Disease"/>
            <person name="Wu L."/>
            <person name="Ma J."/>
        </authorList>
    </citation>
    <scope>NUCLEOTIDE SEQUENCE [LARGE SCALE GENOMIC DNA]</scope>
    <source>
        <strain evidence="2">CGMCC 1.15809</strain>
    </source>
</reference>
<name>A0ABW1FN72_9ACTN</name>
<protein>
    <submittedName>
        <fullName evidence="1">Uncharacterized protein</fullName>
    </submittedName>
</protein>
<proteinExistence type="predicted"/>
<gene>
    <name evidence="1" type="ORF">ACFP3M_23990</name>
</gene>
<dbReference type="EMBL" id="JBHSPW010000012">
    <property type="protein sequence ID" value="MFC5895861.1"/>
    <property type="molecule type" value="Genomic_DNA"/>
</dbReference>
<sequence>MTDNPTVRESQLTILSAEQASQGWNRLAGGNPEVARMHSALLDRLGLSSADDLPTPQHFGTSGTFKLSSAVPVPPEVTTPPAQEVREIESSLLVQSHTVEDQQVAECVATVKGNPAGISVDHVFVLTTTTENFLTGVTEHVTGSDGQLAVVDGWWDALKSCLSSSDCGGQCITAALTCPPATWAVYLACLAGRCGLCVVKCAACATCDCTWWCRIAAGCCNN</sequence>